<feature type="compositionally biased region" description="Basic residues" evidence="1">
    <location>
        <begin position="10"/>
        <end position="22"/>
    </location>
</feature>
<sequence length="87" mass="9936">MEQRVTRAQRSQKHTKHPKMNRPKSNDGEKKRKKSYIASNLAKVLLVLILMAVFFVVGTMIGYGVLGGGNSFDVFKSTTWEHLFSFF</sequence>
<dbReference type="STRING" id="263852.SAMN02745116_02250"/>
<organism evidence="3 4">
    <name type="scientific">Pilibacter termitis</name>
    <dbReference type="NCBI Taxonomy" id="263852"/>
    <lineage>
        <taxon>Bacteria</taxon>
        <taxon>Bacillati</taxon>
        <taxon>Bacillota</taxon>
        <taxon>Bacilli</taxon>
        <taxon>Lactobacillales</taxon>
        <taxon>Enterococcaceae</taxon>
        <taxon>Pilibacter</taxon>
    </lineage>
</organism>
<keyword evidence="2" id="KW-1133">Transmembrane helix</keyword>
<keyword evidence="2" id="KW-0812">Transmembrane</keyword>
<proteinExistence type="predicted"/>
<keyword evidence="3" id="KW-0240">DNA-directed RNA polymerase</keyword>
<keyword evidence="4" id="KW-1185">Reference proteome</keyword>
<keyword evidence="3" id="KW-0804">Transcription</keyword>
<dbReference type="GO" id="GO:0000428">
    <property type="term" value="C:DNA-directed RNA polymerase complex"/>
    <property type="evidence" value="ECO:0007669"/>
    <property type="project" value="UniProtKB-KW"/>
</dbReference>
<protein>
    <submittedName>
        <fullName evidence="3">DNA-directed RNA polymerase subunit beta</fullName>
    </submittedName>
</protein>
<accession>A0A1T4QMK3</accession>
<gene>
    <name evidence="3" type="ORF">SAMN02745116_02250</name>
</gene>
<evidence type="ECO:0000256" key="2">
    <source>
        <dbReference type="SAM" id="Phobius"/>
    </source>
</evidence>
<dbReference type="EMBL" id="FUXI01000031">
    <property type="protein sequence ID" value="SKA05000.1"/>
    <property type="molecule type" value="Genomic_DNA"/>
</dbReference>
<dbReference type="Pfam" id="PF11772">
    <property type="entry name" value="EpuA"/>
    <property type="match status" value="1"/>
</dbReference>
<dbReference type="InterPro" id="IPR024596">
    <property type="entry name" value="RNApol_su_b/EpuA"/>
</dbReference>
<dbReference type="Proteomes" id="UP000190328">
    <property type="component" value="Unassembled WGS sequence"/>
</dbReference>
<feature type="region of interest" description="Disordered" evidence="1">
    <location>
        <begin position="1"/>
        <end position="33"/>
    </location>
</feature>
<keyword evidence="2" id="KW-0472">Membrane</keyword>
<feature type="transmembrane region" description="Helical" evidence="2">
    <location>
        <begin position="41"/>
        <end position="66"/>
    </location>
</feature>
<evidence type="ECO:0000313" key="4">
    <source>
        <dbReference type="Proteomes" id="UP000190328"/>
    </source>
</evidence>
<reference evidence="3 4" key="1">
    <citation type="submission" date="2017-02" db="EMBL/GenBank/DDBJ databases">
        <authorList>
            <person name="Peterson S.W."/>
        </authorList>
    </citation>
    <scope>NUCLEOTIDE SEQUENCE [LARGE SCALE GENOMIC DNA]</scope>
    <source>
        <strain evidence="3 4">ATCC BAA-1030</strain>
    </source>
</reference>
<evidence type="ECO:0000313" key="3">
    <source>
        <dbReference type="EMBL" id="SKA05000.1"/>
    </source>
</evidence>
<name>A0A1T4QMK3_9ENTE</name>
<dbReference type="AlphaFoldDB" id="A0A1T4QMK3"/>
<evidence type="ECO:0000256" key="1">
    <source>
        <dbReference type="SAM" id="MobiDB-lite"/>
    </source>
</evidence>